<name>A0A8T2LAD3_ASTMX</name>
<organism evidence="2 3">
    <name type="scientific">Astyanax mexicanus</name>
    <name type="common">Blind cave fish</name>
    <name type="synonym">Astyanax fasciatus mexicanus</name>
    <dbReference type="NCBI Taxonomy" id="7994"/>
    <lineage>
        <taxon>Eukaryota</taxon>
        <taxon>Metazoa</taxon>
        <taxon>Chordata</taxon>
        <taxon>Craniata</taxon>
        <taxon>Vertebrata</taxon>
        <taxon>Euteleostomi</taxon>
        <taxon>Actinopterygii</taxon>
        <taxon>Neopterygii</taxon>
        <taxon>Teleostei</taxon>
        <taxon>Ostariophysi</taxon>
        <taxon>Characiformes</taxon>
        <taxon>Characoidei</taxon>
        <taxon>Acestrorhamphidae</taxon>
        <taxon>Acestrorhamphinae</taxon>
        <taxon>Astyanax</taxon>
    </lineage>
</organism>
<dbReference type="Proteomes" id="UP000752171">
    <property type="component" value="Unassembled WGS sequence"/>
</dbReference>
<evidence type="ECO:0000313" key="3">
    <source>
        <dbReference type="Proteomes" id="UP000752171"/>
    </source>
</evidence>
<gene>
    <name evidence="2" type="ORF">AMEX_G18626</name>
</gene>
<keyword evidence="1" id="KW-0175">Coiled coil</keyword>
<accession>A0A8T2LAD3</accession>
<proteinExistence type="predicted"/>
<reference evidence="2 3" key="1">
    <citation type="submission" date="2021-07" db="EMBL/GenBank/DDBJ databases">
        <authorList>
            <person name="Imarazene B."/>
            <person name="Zahm M."/>
            <person name="Klopp C."/>
            <person name="Cabau C."/>
            <person name="Beille S."/>
            <person name="Jouanno E."/>
            <person name="Castinel A."/>
            <person name="Lluch J."/>
            <person name="Gil L."/>
            <person name="Kuchtly C."/>
            <person name="Lopez Roques C."/>
            <person name="Donnadieu C."/>
            <person name="Parrinello H."/>
            <person name="Journot L."/>
            <person name="Du K."/>
            <person name="Schartl M."/>
            <person name="Retaux S."/>
            <person name="Guiguen Y."/>
        </authorList>
    </citation>
    <scope>NUCLEOTIDE SEQUENCE [LARGE SCALE GENOMIC DNA]</scope>
    <source>
        <strain evidence="2">Pach_M1</strain>
        <tissue evidence="2">Testis</tissue>
    </source>
</reference>
<comment type="caution">
    <text evidence="2">The sequence shown here is derived from an EMBL/GenBank/DDBJ whole genome shotgun (WGS) entry which is preliminary data.</text>
</comment>
<dbReference type="AlphaFoldDB" id="A0A8T2LAD3"/>
<sequence length="82" mass="9657">MEKRVCVIQTDFHQYRPLVGIHGRPLTHAGMREREELKKAIEQTDRLMSRVRQLEGENAELCKEKNEAFVRMRAVSLLGFFQ</sequence>
<protein>
    <submittedName>
        <fullName evidence="2">Myosin-16-like</fullName>
    </submittedName>
</protein>
<dbReference type="EMBL" id="JAICCE010000015">
    <property type="protein sequence ID" value="KAG9267757.1"/>
    <property type="molecule type" value="Genomic_DNA"/>
</dbReference>
<evidence type="ECO:0000256" key="1">
    <source>
        <dbReference type="SAM" id="Coils"/>
    </source>
</evidence>
<feature type="coiled-coil region" evidence="1">
    <location>
        <begin position="34"/>
        <end position="64"/>
    </location>
</feature>
<evidence type="ECO:0000313" key="2">
    <source>
        <dbReference type="EMBL" id="KAG9267757.1"/>
    </source>
</evidence>